<protein>
    <submittedName>
        <fullName evidence="2">Uncharacterized protein</fullName>
    </submittedName>
</protein>
<accession>A0A1C3WWF2</accession>
<sequence>MIPTVSQVSAAGVAARYTPLLRLGQPWPRRKLFRRRRKIPSWVGLALLVLFIDMAMAVLAWVAVDVVLH</sequence>
<name>A0A1C3WWF2_9BRAD</name>
<gene>
    <name evidence="2" type="ORF">GA0061098_1010138</name>
</gene>
<feature type="transmembrane region" description="Helical" evidence="1">
    <location>
        <begin position="39"/>
        <end position="64"/>
    </location>
</feature>
<keyword evidence="1" id="KW-1133">Transmembrane helix</keyword>
<dbReference type="AlphaFoldDB" id="A0A1C3WWF2"/>
<keyword evidence="1" id="KW-0472">Membrane</keyword>
<evidence type="ECO:0000313" key="3">
    <source>
        <dbReference type="Proteomes" id="UP000199184"/>
    </source>
</evidence>
<evidence type="ECO:0000256" key="1">
    <source>
        <dbReference type="SAM" id="Phobius"/>
    </source>
</evidence>
<reference evidence="3" key="1">
    <citation type="submission" date="2016-08" db="EMBL/GenBank/DDBJ databases">
        <authorList>
            <person name="Varghese N."/>
            <person name="Submissions Spin"/>
        </authorList>
    </citation>
    <scope>NUCLEOTIDE SEQUENCE [LARGE SCALE GENOMIC DNA]</scope>
    <source>
        <strain evidence="3">ERR11</strain>
    </source>
</reference>
<keyword evidence="1" id="KW-0812">Transmembrane</keyword>
<keyword evidence="3" id="KW-1185">Reference proteome</keyword>
<organism evidence="2 3">
    <name type="scientific">Bradyrhizobium shewense</name>
    <dbReference type="NCBI Taxonomy" id="1761772"/>
    <lineage>
        <taxon>Bacteria</taxon>
        <taxon>Pseudomonadati</taxon>
        <taxon>Pseudomonadota</taxon>
        <taxon>Alphaproteobacteria</taxon>
        <taxon>Hyphomicrobiales</taxon>
        <taxon>Nitrobacteraceae</taxon>
        <taxon>Bradyrhizobium</taxon>
    </lineage>
</organism>
<dbReference type="EMBL" id="FMAI01000010">
    <property type="protein sequence ID" value="SCB44310.1"/>
    <property type="molecule type" value="Genomic_DNA"/>
</dbReference>
<dbReference type="Proteomes" id="UP000199184">
    <property type="component" value="Unassembled WGS sequence"/>
</dbReference>
<proteinExistence type="predicted"/>
<evidence type="ECO:0000313" key="2">
    <source>
        <dbReference type="EMBL" id="SCB44310.1"/>
    </source>
</evidence>